<dbReference type="SUPFAM" id="SSF47113">
    <property type="entry name" value="Histone-fold"/>
    <property type="match status" value="1"/>
</dbReference>
<dbReference type="Gene3D" id="1.10.20.10">
    <property type="entry name" value="Histone, subunit A"/>
    <property type="match status" value="1"/>
</dbReference>
<dbReference type="GO" id="GO:0046982">
    <property type="term" value="F:protein heterodimerization activity"/>
    <property type="evidence" value="ECO:0007669"/>
    <property type="project" value="InterPro"/>
</dbReference>
<keyword evidence="3" id="KW-1185">Reference proteome</keyword>
<evidence type="ECO:0000256" key="1">
    <source>
        <dbReference type="RuleBase" id="RU003767"/>
    </source>
</evidence>
<evidence type="ECO:0000313" key="2">
    <source>
        <dbReference type="EMBL" id="GBN04058.1"/>
    </source>
</evidence>
<dbReference type="GO" id="GO:0000786">
    <property type="term" value="C:nucleosome"/>
    <property type="evidence" value="ECO:0007669"/>
    <property type="project" value="UniProtKB-KW"/>
</dbReference>
<keyword evidence="1" id="KW-0158">Chromosome</keyword>
<dbReference type="OrthoDB" id="6412308at2759"/>
<dbReference type="GO" id="GO:0005634">
    <property type="term" value="C:nucleus"/>
    <property type="evidence" value="ECO:0007669"/>
    <property type="project" value="UniProtKB-SubCell"/>
</dbReference>
<evidence type="ECO:0000313" key="3">
    <source>
        <dbReference type="Proteomes" id="UP000499080"/>
    </source>
</evidence>
<comment type="caution">
    <text evidence="2">The sequence shown here is derived from an EMBL/GenBank/DDBJ whole genome shotgun (WGS) entry which is preliminary data.</text>
</comment>
<accession>A0A4Y2KP74</accession>
<dbReference type="CDD" id="cd00074">
    <property type="entry name" value="HFD_H2A"/>
    <property type="match status" value="1"/>
</dbReference>
<name>A0A4Y2KP74_ARAVE</name>
<dbReference type="GO" id="GO:0030527">
    <property type="term" value="F:structural constituent of chromatin"/>
    <property type="evidence" value="ECO:0007669"/>
    <property type="project" value="InterPro"/>
</dbReference>
<dbReference type="InterPro" id="IPR009072">
    <property type="entry name" value="Histone-fold"/>
</dbReference>
<keyword evidence="1" id="KW-0544">Nucleosome core</keyword>
<comment type="subcellular location">
    <subcellularLocation>
        <location evidence="1">Nucleus</location>
    </subcellularLocation>
</comment>
<dbReference type="PANTHER" id="PTHR23430">
    <property type="entry name" value="HISTONE H2A"/>
    <property type="match status" value="1"/>
</dbReference>
<dbReference type="AlphaFoldDB" id="A0A4Y2KP74"/>
<gene>
    <name evidence="2" type="ORF">AVEN_100652_1</name>
</gene>
<dbReference type="InterPro" id="IPR002119">
    <property type="entry name" value="Histone_H2A"/>
</dbReference>
<dbReference type="Proteomes" id="UP000499080">
    <property type="component" value="Unassembled WGS sequence"/>
</dbReference>
<reference evidence="2 3" key="1">
    <citation type="journal article" date="2019" name="Sci. Rep.">
        <title>Orb-weaving spider Araneus ventricosus genome elucidates the spidroin gene catalogue.</title>
        <authorList>
            <person name="Kono N."/>
            <person name="Nakamura H."/>
            <person name="Ohtoshi R."/>
            <person name="Moran D.A.P."/>
            <person name="Shinohara A."/>
            <person name="Yoshida Y."/>
            <person name="Fujiwara M."/>
            <person name="Mori M."/>
            <person name="Tomita M."/>
            <person name="Arakawa K."/>
        </authorList>
    </citation>
    <scope>NUCLEOTIDE SEQUENCE [LARGE SCALE GENOMIC DNA]</scope>
</reference>
<protein>
    <recommendedName>
        <fullName evidence="1">Histone H2A</fullName>
    </recommendedName>
</protein>
<dbReference type="GO" id="GO:0003677">
    <property type="term" value="F:DNA binding"/>
    <property type="evidence" value="ECO:0007669"/>
    <property type="project" value="UniProtKB-KW"/>
</dbReference>
<dbReference type="EMBL" id="BGPR01004855">
    <property type="protein sequence ID" value="GBN04058.1"/>
    <property type="molecule type" value="Genomic_DNA"/>
</dbReference>
<comment type="similarity">
    <text evidence="1">Belongs to the histone H2A family.</text>
</comment>
<keyword evidence="1" id="KW-0238">DNA-binding</keyword>
<sequence length="104" mass="11720">MDRRTMSQKSGLTFPVARIKTMLKAKNFASRISDTGAVFLTAVLEYLTAEILELSLNVANGQRIRPQHIETALIQDAEFLPLFRKAVFPGSTFVTRHTSQEENH</sequence>
<dbReference type="SMART" id="SM00414">
    <property type="entry name" value="H2A"/>
    <property type="match status" value="1"/>
</dbReference>
<keyword evidence="1" id="KW-0539">Nucleus</keyword>
<organism evidence="2 3">
    <name type="scientific">Araneus ventricosus</name>
    <name type="common">Orbweaver spider</name>
    <name type="synonym">Epeira ventricosa</name>
    <dbReference type="NCBI Taxonomy" id="182803"/>
    <lineage>
        <taxon>Eukaryota</taxon>
        <taxon>Metazoa</taxon>
        <taxon>Ecdysozoa</taxon>
        <taxon>Arthropoda</taxon>
        <taxon>Chelicerata</taxon>
        <taxon>Arachnida</taxon>
        <taxon>Araneae</taxon>
        <taxon>Araneomorphae</taxon>
        <taxon>Entelegynae</taxon>
        <taxon>Araneoidea</taxon>
        <taxon>Araneidae</taxon>
        <taxon>Araneus</taxon>
    </lineage>
</organism>
<dbReference type="PRINTS" id="PR00620">
    <property type="entry name" value="HISTONEH2A"/>
</dbReference>
<proteinExistence type="inferred from homology"/>
<comment type="subunit">
    <text evidence="1">The nucleosome is a histone octamer containing two molecules each of H2A, H2B, H3 and H4 assembled in one H3-H4 heterotetramer and two H2A-H2B heterodimers. The octamer wraps approximately 147 bp of DNA.</text>
</comment>